<protein>
    <recommendedName>
        <fullName evidence="4">MFS transporter</fullName>
    </recommendedName>
</protein>
<feature type="transmembrane region" description="Helical" evidence="1">
    <location>
        <begin position="73"/>
        <end position="100"/>
    </location>
</feature>
<dbReference type="RefSeq" id="WP_112332254.1">
    <property type="nucleotide sequence ID" value="NZ_QLYR01000002.1"/>
</dbReference>
<organism evidence="2 3">
    <name type="scientific">Hydrogeniiclostridium mannosilyticum</name>
    <dbReference type="NCBI Taxonomy" id="2764322"/>
    <lineage>
        <taxon>Bacteria</taxon>
        <taxon>Bacillati</taxon>
        <taxon>Bacillota</taxon>
        <taxon>Clostridia</taxon>
        <taxon>Eubacteriales</taxon>
        <taxon>Acutalibacteraceae</taxon>
        <taxon>Hydrogeniiclostridium</taxon>
    </lineage>
</organism>
<keyword evidence="1" id="KW-0812">Transmembrane</keyword>
<comment type="caution">
    <text evidence="2">The sequence shown here is derived from an EMBL/GenBank/DDBJ whole genome shotgun (WGS) entry which is preliminary data.</text>
</comment>
<evidence type="ECO:0000256" key="1">
    <source>
        <dbReference type="SAM" id="Phobius"/>
    </source>
</evidence>
<dbReference type="EMBL" id="QLYR01000002">
    <property type="protein sequence ID" value="RAQ29838.1"/>
    <property type="molecule type" value="Genomic_DNA"/>
</dbReference>
<proteinExistence type="predicted"/>
<keyword evidence="3" id="KW-1185">Reference proteome</keyword>
<dbReference type="InterPro" id="IPR046113">
    <property type="entry name" value="DUF6050"/>
</dbReference>
<gene>
    <name evidence="2" type="ORF">DPQ25_05990</name>
</gene>
<evidence type="ECO:0008006" key="4">
    <source>
        <dbReference type="Google" id="ProtNLM"/>
    </source>
</evidence>
<evidence type="ECO:0000313" key="2">
    <source>
        <dbReference type="EMBL" id="RAQ29838.1"/>
    </source>
</evidence>
<dbReference type="Proteomes" id="UP000249377">
    <property type="component" value="Unassembled WGS sequence"/>
</dbReference>
<feature type="transmembrane region" description="Helical" evidence="1">
    <location>
        <begin position="10"/>
        <end position="28"/>
    </location>
</feature>
<dbReference type="Pfam" id="PF19517">
    <property type="entry name" value="DUF6050"/>
    <property type="match status" value="1"/>
</dbReference>
<sequence>MTRGEIVKDFFKKTVLPVAIAVCLFFMFKNVFTENGQTNYFYIWLCCGIPFGIRRMFVWLVPHGYDIAGTVGIVALNFIVGGLIGGVILIWRLAVAVWYIPLTVYRLLTVGKSTIPQNMTEE</sequence>
<keyword evidence="1" id="KW-1133">Transmembrane helix</keyword>
<name>A0A328UE91_9FIRM</name>
<accession>A0A328UE91</accession>
<reference evidence="2 3" key="1">
    <citation type="submission" date="2018-06" db="EMBL/GenBank/DDBJ databases">
        <title>Noncontiguous genome sequence of Ruminococcaceae bacterium ASD2818.</title>
        <authorList>
            <person name="Chaplin A.V."/>
            <person name="Sokolova S.R."/>
            <person name="Kochetkova T.O."/>
            <person name="Goltsov A.Y."/>
            <person name="Trofimov D.Y."/>
            <person name="Efimov B.A."/>
        </authorList>
    </citation>
    <scope>NUCLEOTIDE SEQUENCE [LARGE SCALE GENOMIC DNA]</scope>
    <source>
        <strain evidence="2 3">ASD2818</strain>
    </source>
</reference>
<keyword evidence="1" id="KW-0472">Membrane</keyword>
<evidence type="ECO:0000313" key="3">
    <source>
        <dbReference type="Proteomes" id="UP000249377"/>
    </source>
</evidence>
<dbReference type="AlphaFoldDB" id="A0A328UE91"/>
<feature type="transmembrane region" description="Helical" evidence="1">
    <location>
        <begin position="40"/>
        <end position="61"/>
    </location>
</feature>